<dbReference type="GO" id="GO:0016020">
    <property type="term" value="C:membrane"/>
    <property type="evidence" value="ECO:0007669"/>
    <property type="project" value="InterPro"/>
</dbReference>
<evidence type="ECO:0000256" key="2">
    <source>
        <dbReference type="ARBA" id="ARBA00009477"/>
    </source>
</evidence>
<dbReference type="GO" id="GO:0030313">
    <property type="term" value="C:cell envelope"/>
    <property type="evidence" value="ECO:0007669"/>
    <property type="project" value="UniProtKB-SubCell"/>
</dbReference>
<accession>G8TU52</accession>
<reference evidence="8" key="1">
    <citation type="submission" date="2011-12" db="EMBL/GenBank/DDBJ databases">
        <title>The complete genome of chromosome of Sulfobacillus acidophilus DSM 10332.</title>
        <authorList>
            <person name="Lucas S."/>
            <person name="Han J."/>
            <person name="Lapidus A."/>
            <person name="Bruce D."/>
            <person name="Goodwin L."/>
            <person name="Pitluck S."/>
            <person name="Peters L."/>
            <person name="Kyrpides N."/>
            <person name="Mavromatis K."/>
            <person name="Ivanova N."/>
            <person name="Mikhailova N."/>
            <person name="Chertkov O."/>
            <person name="Saunders E."/>
            <person name="Detter J.C."/>
            <person name="Tapia R."/>
            <person name="Han C."/>
            <person name="Land M."/>
            <person name="Hauser L."/>
            <person name="Markowitz V."/>
            <person name="Cheng J.-F."/>
            <person name="Hugenholtz P."/>
            <person name="Woyke T."/>
            <person name="Wu D."/>
            <person name="Pukall R."/>
            <person name="Gehrich-Schroeter G."/>
            <person name="Schneider S."/>
            <person name="Klenk H.-P."/>
            <person name="Eisen J.A."/>
        </authorList>
    </citation>
    <scope>NUCLEOTIDE SEQUENCE [LARGE SCALE GENOMIC DNA]</scope>
    <source>
        <strain evidence="8">ATCC 700253 / DSM 10332 / NAL</strain>
    </source>
</reference>
<gene>
    <name evidence="7" type="ordered locus">Sulac_2251</name>
</gene>
<organism evidence="7 8">
    <name type="scientific">Sulfobacillus acidophilus (strain ATCC 700253 / DSM 10332 / NAL)</name>
    <dbReference type="NCBI Taxonomy" id="679936"/>
    <lineage>
        <taxon>Bacteria</taxon>
        <taxon>Bacillati</taxon>
        <taxon>Bacillota</taxon>
        <taxon>Clostridia</taxon>
        <taxon>Eubacteriales</taxon>
        <taxon>Clostridiales Family XVII. Incertae Sedis</taxon>
        <taxon>Sulfobacillus</taxon>
    </lineage>
</organism>
<comment type="similarity">
    <text evidence="2">Belongs to the membrane fusion protein (MFP) (TC 8.A.1) family.</text>
</comment>
<dbReference type="HOGENOM" id="CLU_378511_0_0_9"/>
<dbReference type="Gene3D" id="2.40.50.100">
    <property type="match status" value="2"/>
</dbReference>
<dbReference type="STRING" id="679936.Sulac_2251"/>
<dbReference type="SUPFAM" id="SSF111369">
    <property type="entry name" value="HlyD-like secretion proteins"/>
    <property type="match status" value="2"/>
</dbReference>
<dbReference type="AlphaFoldDB" id="G8TU52"/>
<evidence type="ECO:0000313" key="8">
    <source>
        <dbReference type="Proteomes" id="UP000005439"/>
    </source>
</evidence>
<dbReference type="PANTHER" id="PTHR32347">
    <property type="entry name" value="EFFLUX SYSTEM COMPONENT YKNX-RELATED"/>
    <property type="match status" value="1"/>
</dbReference>
<feature type="transmembrane region" description="Helical" evidence="5">
    <location>
        <begin position="21"/>
        <end position="41"/>
    </location>
</feature>
<dbReference type="GO" id="GO:0022857">
    <property type="term" value="F:transmembrane transporter activity"/>
    <property type="evidence" value="ECO:0007669"/>
    <property type="project" value="InterPro"/>
</dbReference>
<dbReference type="InterPro" id="IPR050465">
    <property type="entry name" value="UPF0194_transport"/>
</dbReference>
<dbReference type="Pfam" id="PF25954">
    <property type="entry name" value="Beta-barrel_RND_2"/>
    <property type="match status" value="1"/>
</dbReference>
<dbReference type="InterPro" id="IPR058792">
    <property type="entry name" value="Beta-barrel_RND_2"/>
</dbReference>
<dbReference type="NCBIfam" id="TIGR01730">
    <property type="entry name" value="RND_mfp"/>
    <property type="match status" value="1"/>
</dbReference>
<dbReference type="Gene3D" id="1.10.287.470">
    <property type="entry name" value="Helix hairpin bin"/>
    <property type="match status" value="1"/>
</dbReference>
<name>G8TU52_SULAD</name>
<dbReference type="Proteomes" id="UP000005439">
    <property type="component" value="Chromosome"/>
</dbReference>
<keyword evidence="8" id="KW-1185">Reference proteome</keyword>
<dbReference type="KEGG" id="sap:Sulac_2251"/>
<proteinExistence type="inferred from homology"/>
<dbReference type="PANTHER" id="PTHR32347:SF23">
    <property type="entry name" value="BLL5650 PROTEIN"/>
    <property type="match status" value="1"/>
</dbReference>
<evidence type="ECO:0000256" key="3">
    <source>
        <dbReference type="ARBA" id="ARBA00023054"/>
    </source>
</evidence>
<keyword evidence="5" id="KW-0472">Membrane</keyword>
<evidence type="ECO:0000256" key="5">
    <source>
        <dbReference type="SAM" id="Phobius"/>
    </source>
</evidence>
<sequence length="732" mass="75029">MVTTPQRRGLNLLALGHANRWVLYGGAAVIVVGGGLIYRAATKHNVAIPASDIYTVGYGSVVQTISASGTVEPLQQVNLNFPAGGGILSTVNVKVGQAVKAGQVLATLSDPSAQAAIQSAEAAVASAEANLASLQAGPTPQAIAVDQANVQHAQIQLAGAEQQYQDAQQSLAASAQQTLDNAQNQVAEDNAALQAAQANVASAQNKLQQAEAGVSTSTVNSLPATISSDQQALKADQAQLAADQQTLSNAQQTLQQDQTTLQQDQSLYGTLASQYPQDEQAYQQALENYNSWSGYGTNPYQSLVNSTQVAASAAQNAYNTLQSIKTQVASDQAAVLEAQKQVAADQAAIQNAQAALTQAEDQQANLNQTNPLTVQAAQVALQQAQASLAQAQAAYQGAVNSVSVTKSVTQASDQSQLDQLKSTVQLDQNAVTQAEDALNEAQAPPTPAQLAAAEAQVQSAKAQLASAQAEASNDILKAPFNGVIVASNYNPGDTVSSATPVFVLDNTIKNDLEAQVEVAEADIGQVKAGESVALTASAYPNQTFTGKVFEVEPNPQTVDNVTEYTVLTTVNNPGGLLLPGMTTNVTINTGEVNHVLTVPPVALQTLGSTQGVYVMASSFKLGAFHPNPALLKKFKKLHAGTAGGGFVHRTGASSGVVFIPVQVGLFGTNSVQVTRGVFPGEKILLVPPSSLNIQARGGFLFGGGRGGFGGGGGRFNSGGSGAGASIGGTGGQ</sequence>
<keyword evidence="3 4" id="KW-0175">Coiled coil</keyword>
<comment type="subcellular location">
    <subcellularLocation>
        <location evidence="1">Cell envelope</location>
    </subcellularLocation>
</comment>
<protein>
    <submittedName>
        <fullName evidence="7">Efflux transporter, RND family, MFP subunit</fullName>
    </submittedName>
</protein>
<dbReference type="Gene3D" id="2.40.30.170">
    <property type="match status" value="1"/>
</dbReference>
<feature type="domain" description="CusB-like beta-barrel" evidence="6">
    <location>
        <begin position="515"/>
        <end position="589"/>
    </location>
</feature>
<evidence type="ECO:0000256" key="1">
    <source>
        <dbReference type="ARBA" id="ARBA00004196"/>
    </source>
</evidence>
<keyword evidence="5" id="KW-1133">Transmembrane helix</keyword>
<dbReference type="PATRIC" id="fig|679936.5.peg.2331"/>
<evidence type="ECO:0000259" key="6">
    <source>
        <dbReference type="Pfam" id="PF25954"/>
    </source>
</evidence>
<feature type="coiled-coil region" evidence="4">
    <location>
        <begin position="335"/>
        <end position="470"/>
    </location>
</feature>
<dbReference type="EMBL" id="CP003179">
    <property type="protein sequence ID" value="AEW05724.1"/>
    <property type="molecule type" value="Genomic_DNA"/>
</dbReference>
<evidence type="ECO:0000256" key="4">
    <source>
        <dbReference type="SAM" id="Coils"/>
    </source>
</evidence>
<reference evidence="7 8" key="2">
    <citation type="journal article" date="2012" name="Stand. Genomic Sci.">
        <title>Complete genome sequence of the moderately thermophilic mineral-sulfide-oxidizing firmicute Sulfobacillus acidophilus type strain (NAL(T)).</title>
        <authorList>
            <person name="Anderson I."/>
            <person name="Chertkov O."/>
            <person name="Chen A."/>
            <person name="Saunders E."/>
            <person name="Lapidus A."/>
            <person name="Nolan M."/>
            <person name="Lucas S."/>
            <person name="Hammon N."/>
            <person name="Deshpande S."/>
            <person name="Cheng J.F."/>
            <person name="Han C."/>
            <person name="Tapia R."/>
            <person name="Goodwin L.A."/>
            <person name="Pitluck S."/>
            <person name="Liolios K."/>
            <person name="Pagani I."/>
            <person name="Ivanova N."/>
            <person name="Mikhailova N."/>
            <person name="Pati A."/>
            <person name="Palaniappan K."/>
            <person name="Land M."/>
            <person name="Pan C."/>
            <person name="Rohde M."/>
            <person name="Pukall R."/>
            <person name="Goker M."/>
            <person name="Detter J.C."/>
            <person name="Woyke T."/>
            <person name="Bristow J."/>
            <person name="Eisen J.A."/>
            <person name="Markowitz V."/>
            <person name="Hugenholtz P."/>
            <person name="Kyrpides N.C."/>
            <person name="Klenk H.P."/>
            <person name="Mavromatis K."/>
        </authorList>
    </citation>
    <scope>NUCLEOTIDE SEQUENCE [LARGE SCALE GENOMIC DNA]</scope>
    <source>
        <strain evidence="8">ATCC 700253 / DSM 10332 / NAL</strain>
    </source>
</reference>
<feature type="coiled-coil region" evidence="4">
    <location>
        <begin position="117"/>
        <end position="213"/>
    </location>
</feature>
<dbReference type="InterPro" id="IPR006143">
    <property type="entry name" value="RND_pump_MFP"/>
</dbReference>
<keyword evidence="5" id="KW-0812">Transmembrane</keyword>
<evidence type="ECO:0000313" key="7">
    <source>
        <dbReference type="EMBL" id="AEW05724.1"/>
    </source>
</evidence>